<proteinExistence type="predicted"/>
<accession>A0A8J8T8J2</accession>
<comment type="caution">
    <text evidence="2">The sequence shown here is derived from an EMBL/GenBank/DDBJ whole genome shotgun (WGS) entry which is preliminary data.</text>
</comment>
<keyword evidence="1" id="KW-0472">Membrane</keyword>
<keyword evidence="3" id="KW-1185">Reference proteome</keyword>
<dbReference type="EMBL" id="RRYP01001641">
    <property type="protein sequence ID" value="TNV85670.1"/>
    <property type="molecule type" value="Genomic_DNA"/>
</dbReference>
<reference evidence="2" key="1">
    <citation type="submission" date="2019-06" db="EMBL/GenBank/DDBJ databases">
        <authorList>
            <person name="Zheng W."/>
        </authorList>
    </citation>
    <scope>NUCLEOTIDE SEQUENCE</scope>
    <source>
        <strain evidence="2">QDHG01</strain>
    </source>
</reference>
<name>A0A8J8T8J2_HALGN</name>
<gene>
    <name evidence="2" type="ORF">FGO68_gene3930</name>
</gene>
<dbReference type="AlphaFoldDB" id="A0A8J8T8J2"/>
<protein>
    <submittedName>
        <fullName evidence="2">Uncharacterized protein</fullName>
    </submittedName>
</protein>
<keyword evidence="1" id="KW-0812">Transmembrane</keyword>
<feature type="transmembrane region" description="Helical" evidence="1">
    <location>
        <begin position="97"/>
        <end position="118"/>
    </location>
</feature>
<evidence type="ECO:0000313" key="3">
    <source>
        <dbReference type="Proteomes" id="UP000785679"/>
    </source>
</evidence>
<organism evidence="2 3">
    <name type="scientific">Halteria grandinella</name>
    <dbReference type="NCBI Taxonomy" id="5974"/>
    <lineage>
        <taxon>Eukaryota</taxon>
        <taxon>Sar</taxon>
        <taxon>Alveolata</taxon>
        <taxon>Ciliophora</taxon>
        <taxon>Intramacronucleata</taxon>
        <taxon>Spirotrichea</taxon>
        <taxon>Stichotrichia</taxon>
        <taxon>Sporadotrichida</taxon>
        <taxon>Halteriidae</taxon>
        <taxon>Halteria</taxon>
    </lineage>
</organism>
<sequence>MRVTANGSTTMCPDLPHRLQSNQLSRSNFYVSAYIDDLPLPIKKSSCYFDGDKYRCPWDQLGAVLESNILAKGVNVEDVCFSHLENRSRPQIVDTNMPWWLAAVIAAPLVAGTTYALHRYKLYKQQKKQREQEAHYRGLAAQIQDDFRQVTQ</sequence>
<evidence type="ECO:0000256" key="1">
    <source>
        <dbReference type="SAM" id="Phobius"/>
    </source>
</evidence>
<dbReference type="Proteomes" id="UP000785679">
    <property type="component" value="Unassembled WGS sequence"/>
</dbReference>
<keyword evidence="1" id="KW-1133">Transmembrane helix</keyword>
<evidence type="ECO:0000313" key="2">
    <source>
        <dbReference type="EMBL" id="TNV85670.1"/>
    </source>
</evidence>